<dbReference type="SMART" id="SM01043">
    <property type="entry name" value="BTAD"/>
    <property type="match status" value="1"/>
</dbReference>
<dbReference type="GO" id="GO:0003677">
    <property type="term" value="F:DNA binding"/>
    <property type="evidence" value="ECO:0007669"/>
    <property type="project" value="InterPro"/>
</dbReference>
<dbReference type="PANTHER" id="PTHR47691">
    <property type="entry name" value="REGULATOR-RELATED"/>
    <property type="match status" value="1"/>
</dbReference>
<keyword evidence="4" id="KW-1185">Reference proteome</keyword>
<comment type="caution">
    <text evidence="3">The sequence shown here is derived from an EMBL/GenBank/DDBJ whole genome shotgun (WGS) entry which is preliminary data.</text>
</comment>
<evidence type="ECO:0000256" key="1">
    <source>
        <dbReference type="SAM" id="MobiDB-lite"/>
    </source>
</evidence>
<dbReference type="InterPro" id="IPR011990">
    <property type="entry name" value="TPR-like_helical_dom_sf"/>
</dbReference>
<dbReference type="Pfam" id="PF03704">
    <property type="entry name" value="BTAD"/>
    <property type="match status" value="1"/>
</dbReference>
<dbReference type="SUPFAM" id="SSF52540">
    <property type="entry name" value="P-loop containing nucleoside triphosphate hydrolases"/>
    <property type="match status" value="1"/>
</dbReference>
<dbReference type="InterPro" id="IPR027417">
    <property type="entry name" value="P-loop_NTPase"/>
</dbReference>
<dbReference type="EMBL" id="MKQR01000029">
    <property type="protein sequence ID" value="OLR89666.1"/>
    <property type="molecule type" value="Genomic_DNA"/>
</dbReference>
<dbReference type="InterPro" id="IPR005158">
    <property type="entry name" value="BTAD"/>
</dbReference>
<name>A0A1Q9LCD3_9PSEU</name>
<organism evidence="3 4">
    <name type="scientific">Actinokineospora bangkokensis</name>
    <dbReference type="NCBI Taxonomy" id="1193682"/>
    <lineage>
        <taxon>Bacteria</taxon>
        <taxon>Bacillati</taxon>
        <taxon>Actinomycetota</taxon>
        <taxon>Actinomycetes</taxon>
        <taxon>Pseudonocardiales</taxon>
        <taxon>Pseudonocardiaceae</taxon>
        <taxon>Actinokineospora</taxon>
    </lineage>
</organism>
<dbReference type="InterPro" id="IPR002182">
    <property type="entry name" value="NB-ARC"/>
</dbReference>
<proteinExistence type="predicted"/>
<evidence type="ECO:0000313" key="3">
    <source>
        <dbReference type="EMBL" id="OLR89666.1"/>
    </source>
</evidence>
<accession>A0A1Q9LCD3</accession>
<reference evidence="3 4" key="1">
    <citation type="submission" date="2016-10" db="EMBL/GenBank/DDBJ databases">
        <title>The Draft Genome Sequence of Actinokineospora bangkokensis 44EHWT reveals the biosynthetic pathway of antifungal compounds Thailandins with unusual extender unit butylmalonyl-CoA.</title>
        <authorList>
            <person name="Greule A."/>
            <person name="Intra B."/>
            <person name="Flemming S."/>
            <person name="Rommel M.G."/>
            <person name="Panbangred W."/>
            <person name="Bechthold A."/>
        </authorList>
    </citation>
    <scope>NUCLEOTIDE SEQUENCE [LARGE SCALE GENOMIC DNA]</scope>
    <source>
        <strain evidence="3 4">44EHW</strain>
    </source>
</reference>
<feature type="region of interest" description="Disordered" evidence="1">
    <location>
        <begin position="965"/>
        <end position="984"/>
    </location>
</feature>
<dbReference type="Gene3D" id="3.40.50.300">
    <property type="entry name" value="P-loop containing nucleotide triphosphate hydrolases"/>
    <property type="match status" value="1"/>
</dbReference>
<dbReference type="PRINTS" id="PR00364">
    <property type="entry name" value="DISEASERSIST"/>
</dbReference>
<feature type="region of interest" description="Disordered" evidence="1">
    <location>
        <begin position="233"/>
        <end position="261"/>
    </location>
</feature>
<protein>
    <recommendedName>
        <fullName evidence="2">Bacterial transcriptional activator domain-containing protein</fullName>
    </recommendedName>
</protein>
<evidence type="ECO:0000313" key="4">
    <source>
        <dbReference type="Proteomes" id="UP000186040"/>
    </source>
</evidence>
<gene>
    <name evidence="3" type="ORF">BJP25_04730</name>
</gene>
<dbReference type="SUPFAM" id="SSF48452">
    <property type="entry name" value="TPR-like"/>
    <property type="match status" value="3"/>
</dbReference>
<sequence length="984" mass="105002">MELVDTVLGILGATALRVGGALVEDWGPPRQRAVLGLLAYRVGRWVPVEQLLDWVWAARPPDDPQSTLEGYAAKIRTHLKGVAAPATISGRRGRFRLDVDPDLVDFHRFRRLADTAAVQARAGDPAAEDTARQALALWRGDLLDDLTTPFADGARATHGQPARLTARRALVDSLLARGAHQDALSTLLELQEDEGPHDVEFAERRITALRGLGRQREATTYYLGMRKHYLDEGDPDSAEQVRAHHDSGLPTATGGTPVPHHPVPRGLPVDSPDFTGRADLLAELDVAAGLADGDPLRGVLVLDGMPGVGKSALAAHWGHRAQSRFNGGSLHVDLDGWDDGGVRPRAAVVDELLLALGRQVDGRGSPQEREVLLRQALADRHTLVVLDGVRDREQVKDLIKVLADCLVLITTRQRITSLTAWSGARRVHVPPLSPAESAELAARRFRARPPGRLAEDLLAACGGLPLVVNLAVEHVVAFGAGALSADPARLLDLGGEGFSVASITGHTHRLLGGAPRRAFGLLGLHPGADFGAEVAASCTGLPLGQAEACLSVLVDAHLLQPGRAPGRYRFHGLLREFARRRAGEEDGAARSAAVTRVVDHYLQSAATADELLDPGTPKAPRLAPVPGAVRAALPDAAAAARWLRDERANVIAVLRLAADTGDHARAWRLAHAVGTHYDLHGCYQDSLVAHRVAIGSARADGHREAESSSSHDLGVMLLRHGELEQAREHLDRGRRFAEEHGPPHALLAGLLHLGLHELRRGRPAAAVPLLERCLALGADDASRAGHTDLAWVCAHFGEVRVQLGQPVEAEVLLHQGRYHAEMGAAPAALAACLHGLARVHRVKGDLSAAESLATTALAGALSAPHRPLVIAIRAELAQLHEQRGALATAQEQARQAVADAENAPLARADALRVLGRVMHKQGKHEDARAAWTPALAAYVQLGDEVKAAVVRAQLDMLPHDITLPLARSGDHSGQIVDNPPRRPS</sequence>
<dbReference type="GO" id="GO:0006355">
    <property type="term" value="P:regulation of DNA-templated transcription"/>
    <property type="evidence" value="ECO:0007669"/>
    <property type="project" value="InterPro"/>
</dbReference>
<dbReference type="GO" id="GO:0043531">
    <property type="term" value="F:ADP binding"/>
    <property type="evidence" value="ECO:0007669"/>
    <property type="project" value="InterPro"/>
</dbReference>
<dbReference type="Proteomes" id="UP000186040">
    <property type="component" value="Unassembled WGS sequence"/>
</dbReference>
<dbReference type="AlphaFoldDB" id="A0A1Q9LCD3"/>
<dbReference type="Gene3D" id="1.10.10.10">
    <property type="entry name" value="Winged helix-like DNA-binding domain superfamily/Winged helix DNA-binding domain"/>
    <property type="match status" value="1"/>
</dbReference>
<dbReference type="InterPro" id="IPR016032">
    <property type="entry name" value="Sig_transdc_resp-reg_C-effctor"/>
</dbReference>
<dbReference type="Gene3D" id="1.25.40.10">
    <property type="entry name" value="Tetratricopeptide repeat domain"/>
    <property type="match status" value="3"/>
</dbReference>
<feature type="domain" description="Bacterial transcriptional activator" evidence="2">
    <location>
        <begin position="104"/>
        <end position="242"/>
    </location>
</feature>
<dbReference type="InterPro" id="IPR036388">
    <property type="entry name" value="WH-like_DNA-bd_sf"/>
</dbReference>
<dbReference type="PANTHER" id="PTHR47691:SF3">
    <property type="entry name" value="HTH-TYPE TRANSCRIPTIONAL REGULATOR RV0890C-RELATED"/>
    <property type="match status" value="1"/>
</dbReference>
<dbReference type="SUPFAM" id="SSF46894">
    <property type="entry name" value="C-terminal effector domain of the bipartite response regulators"/>
    <property type="match status" value="1"/>
</dbReference>
<dbReference type="Pfam" id="PF00931">
    <property type="entry name" value="NB-ARC"/>
    <property type="match status" value="1"/>
</dbReference>
<evidence type="ECO:0000259" key="2">
    <source>
        <dbReference type="SMART" id="SM01043"/>
    </source>
</evidence>
<dbReference type="STRING" id="1193682.BJP25_04730"/>